<accession>A0AAU3I9D1</accession>
<sequence length="307" mass="32579">MNVFFECTYQGERHFGLGLPADGEAVRLYPARHGEDLGAAVVAAVSAAGGDGTALRAALTAGRPEVVVPATGRDGLVARPPLLPASVGDAMVSGFMQTHNVKVDAATQAQPNWFVKGLGEVLKVSGEPLSVPPGAVALCEEAEVVLVFATDEHGSPRYAGYTFGNDLTDIGRFRRHAGHLSYAKLCDAGVAPWLFLDEPPRSVTGRVTIERDGARVWDGDFTTGTEALHYGLEDMMAGLFSHGALLHPGRVHYVYLGADRSSFHGGFTMADRDRVTLDFESHGVSLTNTVSWPGPRETRPVAGRVAG</sequence>
<reference evidence="1" key="1">
    <citation type="submission" date="2022-10" db="EMBL/GenBank/DDBJ databases">
        <title>The complete genomes of actinobacterial strains from the NBC collection.</title>
        <authorList>
            <person name="Joergensen T.S."/>
            <person name="Alvarez Arevalo M."/>
            <person name="Sterndorff E.B."/>
            <person name="Faurdal D."/>
            <person name="Vuksanovic O."/>
            <person name="Mourched A.-S."/>
            <person name="Charusanti P."/>
            <person name="Shaw S."/>
            <person name="Blin K."/>
            <person name="Weber T."/>
        </authorList>
    </citation>
    <scope>NUCLEOTIDE SEQUENCE</scope>
    <source>
        <strain evidence="1">NBC_01393</strain>
    </source>
</reference>
<dbReference type="AlphaFoldDB" id="A0AAU3I9D1"/>
<dbReference type="Gene3D" id="3.90.850.10">
    <property type="entry name" value="Fumarylacetoacetase-like, C-terminal domain"/>
    <property type="match status" value="1"/>
</dbReference>
<dbReference type="GO" id="GO:0003824">
    <property type="term" value="F:catalytic activity"/>
    <property type="evidence" value="ECO:0007669"/>
    <property type="project" value="InterPro"/>
</dbReference>
<dbReference type="EMBL" id="CP109546">
    <property type="protein sequence ID" value="WTZ14210.1"/>
    <property type="molecule type" value="Genomic_DNA"/>
</dbReference>
<organism evidence="1">
    <name type="scientific">Streptomyces sp. NBC_01393</name>
    <dbReference type="NCBI Taxonomy" id="2903851"/>
    <lineage>
        <taxon>Bacteria</taxon>
        <taxon>Bacillati</taxon>
        <taxon>Actinomycetota</taxon>
        <taxon>Actinomycetes</taxon>
        <taxon>Kitasatosporales</taxon>
        <taxon>Streptomycetaceae</taxon>
        <taxon>Streptomyces</taxon>
    </lineage>
</organism>
<evidence type="ECO:0000313" key="1">
    <source>
        <dbReference type="EMBL" id="WTZ14210.1"/>
    </source>
</evidence>
<dbReference type="SUPFAM" id="SSF56529">
    <property type="entry name" value="FAH"/>
    <property type="match status" value="1"/>
</dbReference>
<dbReference type="InterPro" id="IPR036663">
    <property type="entry name" value="Fumarylacetoacetase_C_sf"/>
</dbReference>
<proteinExistence type="predicted"/>
<protein>
    <submittedName>
        <fullName evidence="1">FAH family protein</fullName>
    </submittedName>
</protein>
<name>A0AAU3I9D1_9ACTN</name>
<gene>
    <name evidence="1" type="ORF">OG699_43425</name>
</gene>